<dbReference type="SFLD" id="SFLDS00001">
    <property type="entry name" value="Enolase"/>
    <property type="match status" value="2"/>
</dbReference>
<dbReference type="InterPro" id="IPR034603">
    <property type="entry name" value="Dipeptide_epimerase"/>
</dbReference>
<dbReference type="SFLD" id="SFLDG00180">
    <property type="entry name" value="muconate_cycloisomerase"/>
    <property type="match status" value="2"/>
</dbReference>
<organism evidence="10 11">
    <name type="scientific">Paenibacillus thalictri</name>
    <dbReference type="NCBI Taxonomy" id="2527873"/>
    <lineage>
        <taxon>Bacteria</taxon>
        <taxon>Bacillati</taxon>
        <taxon>Bacillota</taxon>
        <taxon>Bacilli</taxon>
        <taxon>Bacillales</taxon>
        <taxon>Paenibacillaceae</taxon>
        <taxon>Paenibacillus</taxon>
    </lineage>
</organism>
<dbReference type="Pfam" id="PF02746">
    <property type="entry name" value="MR_MLE_N"/>
    <property type="match status" value="1"/>
</dbReference>
<dbReference type="GO" id="GO:0000287">
    <property type="term" value="F:magnesium ion binding"/>
    <property type="evidence" value="ECO:0007669"/>
    <property type="project" value="UniProtKB-ARBA"/>
</dbReference>
<dbReference type="InterPro" id="IPR013342">
    <property type="entry name" value="Mandelate_racemase_C"/>
</dbReference>
<feature type="active site" description="Proton acceptor; specific for (S)-substrate epimerization" evidence="5">
    <location>
        <position position="267"/>
    </location>
</feature>
<dbReference type="RefSeq" id="WP_131015354.1">
    <property type="nucleotide sequence ID" value="NZ_SIRE01000015.1"/>
</dbReference>
<dbReference type="SUPFAM" id="SSF54826">
    <property type="entry name" value="Enolase N-terminal domain-like"/>
    <property type="match status" value="1"/>
</dbReference>
<dbReference type="CDD" id="cd03319">
    <property type="entry name" value="L-Ala-DL-Glu_epimerase"/>
    <property type="match status" value="1"/>
</dbReference>
<dbReference type="Gene3D" id="3.20.20.120">
    <property type="entry name" value="Enolase-like C-terminal domain"/>
    <property type="match status" value="1"/>
</dbReference>
<feature type="binding site" evidence="6">
    <location>
        <position position="320"/>
    </location>
    <ligand>
        <name>substrate</name>
    </ligand>
</feature>
<accession>A0A4Q9DP69</accession>
<keyword evidence="11" id="KW-1185">Reference proteome</keyword>
<protein>
    <recommendedName>
        <fullName evidence="8">Dipeptide epimerase</fullName>
        <ecNumber evidence="8">5.1.1.-</ecNumber>
    </recommendedName>
</protein>
<dbReference type="InterPro" id="IPR029017">
    <property type="entry name" value="Enolase-like_N"/>
</dbReference>
<feature type="binding site" evidence="7">
    <location>
        <position position="190"/>
    </location>
    <ligand>
        <name>Mg(2+)</name>
        <dbReference type="ChEBI" id="CHEBI:18420"/>
    </ligand>
</feature>
<evidence type="ECO:0000256" key="6">
    <source>
        <dbReference type="PIRSR" id="PIRSR634603-2"/>
    </source>
</evidence>
<evidence type="ECO:0000256" key="1">
    <source>
        <dbReference type="ARBA" id="ARBA00008031"/>
    </source>
</evidence>
<dbReference type="SUPFAM" id="SSF51604">
    <property type="entry name" value="Enolase C-terminal domain-like"/>
    <property type="match status" value="1"/>
</dbReference>
<dbReference type="Proteomes" id="UP000293142">
    <property type="component" value="Unassembled WGS sequence"/>
</dbReference>
<dbReference type="GO" id="GO:0009063">
    <property type="term" value="P:amino acid catabolic process"/>
    <property type="evidence" value="ECO:0007669"/>
    <property type="project" value="InterPro"/>
</dbReference>
<evidence type="ECO:0000256" key="4">
    <source>
        <dbReference type="ARBA" id="ARBA00023235"/>
    </source>
</evidence>
<evidence type="ECO:0000256" key="3">
    <source>
        <dbReference type="ARBA" id="ARBA00022842"/>
    </source>
</evidence>
<dbReference type="Gene3D" id="3.30.390.10">
    <property type="entry name" value="Enolase-like, N-terminal domain"/>
    <property type="match status" value="1"/>
</dbReference>
<dbReference type="GO" id="GO:0016855">
    <property type="term" value="F:racemase and epimerase activity, acting on amino acids and derivatives"/>
    <property type="evidence" value="ECO:0007669"/>
    <property type="project" value="UniProtKB-UniRule"/>
</dbReference>
<evidence type="ECO:0000313" key="10">
    <source>
        <dbReference type="EMBL" id="TBL76008.1"/>
    </source>
</evidence>
<comment type="caution">
    <text evidence="10">The sequence shown here is derived from an EMBL/GenBank/DDBJ whole genome shotgun (WGS) entry which is preliminary data.</text>
</comment>
<feature type="binding site" evidence="6">
    <location>
        <position position="24"/>
    </location>
    <ligand>
        <name>substrate</name>
    </ligand>
</feature>
<dbReference type="InterPro" id="IPR036849">
    <property type="entry name" value="Enolase-like_C_sf"/>
</dbReference>
<gene>
    <name evidence="10" type="ORF">EYB31_20865</name>
</gene>
<dbReference type="SFLD" id="SFLDF00009">
    <property type="entry name" value="o-succinylbenzoate_synthase"/>
    <property type="match status" value="1"/>
</dbReference>
<dbReference type="PROSITE" id="PS00908">
    <property type="entry name" value="MR_MLE_1"/>
    <property type="match status" value="1"/>
</dbReference>
<dbReference type="Pfam" id="PF13378">
    <property type="entry name" value="MR_MLE_C"/>
    <property type="match status" value="1"/>
</dbReference>
<feature type="active site" description="Proton acceptor; specific for (R)-substrate epimerization" evidence="5">
    <location>
        <position position="161"/>
    </location>
</feature>
<comment type="similarity">
    <text evidence="1 8">Belongs to the mandelate racemase/muconate lactonizing enzyme family.</text>
</comment>
<dbReference type="EMBL" id="SIRE01000015">
    <property type="protein sequence ID" value="TBL76008.1"/>
    <property type="molecule type" value="Genomic_DNA"/>
</dbReference>
<dbReference type="SMART" id="SM00922">
    <property type="entry name" value="MR_MLE"/>
    <property type="match status" value="1"/>
</dbReference>
<dbReference type="GO" id="GO:0006518">
    <property type="term" value="P:peptide metabolic process"/>
    <property type="evidence" value="ECO:0007669"/>
    <property type="project" value="UniProtKB-ARBA"/>
</dbReference>
<name>A0A4Q9DP69_9BACL</name>
<dbReference type="FunFam" id="3.30.390.10:FF:000009">
    <property type="entry name" value="Hydrophobic dipeptide epimerase"/>
    <property type="match status" value="1"/>
</dbReference>
<feature type="binding site" evidence="6">
    <location>
        <position position="159"/>
    </location>
    <ligand>
        <name>substrate</name>
    </ligand>
</feature>
<evidence type="ECO:0000313" key="11">
    <source>
        <dbReference type="Proteomes" id="UP000293142"/>
    </source>
</evidence>
<keyword evidence="4 8" id="KW-0413">Isomerase</keyword>
<evidence type="ECO:0000256" key="8">
    <source>
        <dbReference type="RuleBase" id="RU366006"/>
    </source>
</evidence>
<dbReference type="InterPro" id="IPR013341">
    <property type="entry name" value="Mandelate_racemase_N_dom"/>
</dbReference>
<dbReference type="SFLD" id="SFLDF00010">
    <property type="entry name" value="dipeptide_epimerase"/>
    <property type="match status" value="1"/>
</dbReference>
<dbReference type="OrthoDB" id="9775391at2"/>
<feature type="binding site" evidence="6">
    <location>
        <position position="134"/>
    </location>
    <ligand>
        <name>substrate</name>
    </ligand>
</feature>
<feature type="domain" description="Mandelate racemase/muconate lactonizing enzyme C-terminal" evidence="9">
    <location>
        <begin position="140"/>
        <end position="239"/>
    </location>
</feature>
<feature type="binding site" evidence="7">
    <location>
        <position position="243"/>
    </location>
    <ligand>
        <name>Mg(2+)</name>
        <dbReference type="ChEBI" id="CHEBI:18420"/>
    </ligand>
</feature>
<dbReference type="EC" id="5.1.1.-" evidence="8"/>
<dbReference type="InterPro" id="IPR029065">
    <property type="entry name" value="Enolase_C-like"/>
</dbReference>
<sequence>MRITRIETSRLRVPLKKPFKTALRTVHTAESVIVRIAADSGHTGWGEAPPTLAITGESVESIEAFIHGITPKLVGESPLLYERLLPVLHGAAVRNSSAKAAVEMALYDLLAQHGGVPLYQLLGGHKNEIETDFTVSVGSPEEMGEDAVQYVKSGFTVLKIKVGLGDADLDIRRVKAIRERIGYGIKLRLDANQGWDAKTAVRLIRAMEDGGLDIELVEQPVKAHDIAGLGLVTSQVDTPIMADESVFSPADALEVIRQRSADLINIKLMKAGGMYHAETICRMAEASGMECMIGSMIESRVGASAAAHFAAAKRNVTRVDLDSPLMMSEDAVEGGVMYEGNRIVLPDVPGLGIFGVRLREPQQ</sequence>
<keyword evidence="2 7" id="KW-0479">Metal-binding</keyword>
<keyword evidence="3 7" id="KW-0460">Magnesium</keyword>
<comment type="cofactor">
    <cofactor evidence="7 8">
        <name>Mg(2+)</name>
        <dbReference type="ChEBI" id="CHEBI:18420"/>
    </cofactor>
    <text evidence="7 8">Binds 1 Mg(2+) ion per subunit.</text>
</comment>
<reference evidence="10 11" key="1">
    <citation type="submission" date="2019-02" db="EMBL/GenBank/DDBJ databases">
        <title>Paenibacillus sp. nov., isolated from surface-sterilized tissue of Thalictrum simplex L.</title>
        <authorList>
            <person name="Tuo L."/>
        </authorList>
    </citation>
    <scope>NUCLEOTIDE SEQUENCE [LARGE SCALE GENOMIC DNA]</scope>
    <source>
        <strain evidence="10 11">N2SHLJ1</strain>
    </source>
</reference>
<feature type="binding site" evidence="6">
    <location>
        <position position="297"/>
    </location>
    <ligand>
        <name>substrate</name>
    </ligand>
</feature>
<evidence type="ECO:0000256" key="2">
    <source>
        <dbReference type="ARBA" id="ARBA00022723"/>
    </source>
</evidence>
<dbReference type="InterPro" id="IPR018110">
    <property type="entry name" value="Mandel_Rmase/mucon_lact_enz_CS"/>
</dbReference>
<dbReference type="PANTHER" id="PTHR48073:SF2">
    <property type="entry name" value="O-SUCCINYLBENZOATE SYNTHASE"/>
    <property type="match status" value="1"/>
</dbReference>
<feature type="binding site" evidence="6">
    <location>
        <position position="295"/>
    </location>
    <ligand>
        <name>substrate</name>
    </ligand>
</feature>
<feature type="binding site" evidence="7">
    <location>
        <position position="218"/>
    </location>
    <ligand>
        <name>Mg(2+)</name>
        <dbReference type="ChEBI" id="CHEBI:18420"/>
    </ligand>
</feature>
<dbReference type="PANTHER" id="PTHR48073">
    <property type="entry name" value="O-SUCCINYLBENZOATE SYNTHASE-RELATED"/>
    <property type="match status" value="1"/>
</dbReference>
<feature type="binding site" evidence="6">
    <location>
        <position position="322"/>
    </location>
    <ligand>
        <name>substrate</name>
    </ligand>
</feature>
<evidence type="ECO:0000256" key="7">
    <source>
        <dbReference type="PIRSR" id="PIRSR634603-3"/>
    </source>
</evidence>
<proteinExistence type="inferred from homology"/>
<evidence type="ECO:0000256" key="5">
    <source>
        <dbReference type="PIRSR" id="PIRSR634603-1"/>
    </source>
</evidence>
<evidence type="ECO:0000259" key="9">
    <source>
        <dbReference type="SMART" id="SM00922"/>
    </source>
</evidence>
<dbReference type="AlphaFoldDB" id="A0A4Q9DP69"/>